<dbReference type="InterPro" id="IPR004304">
    <property type="entry name" value="FmdA_AmdA"/>
</dbReference>
<dbReference type="PANTHER" id="PTHR31891:SF1">
    <property type="entry name" value="FORMAMIDASE C869.04-RELATED"/>
    <property type="match status" value="1"/>
</dbReference>
<dbReference type="SUPFAM" id="SSF141130">
    <property type="entry name" value="Acetamidase/Formamidase-like"/>
    <property type="match status" value="1"/>
</dbReference>
<dbReference type="PANTHER" id="PTHR31891">
    <property type="entry name" value="FORMAMIDASE C869.04-RELATED"/>
    <property type="match status" value="1"/>
</dbReference>
<dbReference type="Gene3D" id="3.10.28.20">
    <property type="entry name" value="Acetamidase/Formamidase-like domains"/>
    <property type="match status" value="1"/>
</dbReference>
<feature type="region of interest" description="Disordered" evidence="1">
    <location>
        <begin position="1"/>
        <end position="112"/>
    </location>
</feature>
<feature type="compositionally biased region" description="Low complexity" evidence="1">
    <location>
        <begin position="60"/>
        <end position="73"/>
    </location>
</feature>
<evidence type="ECO:0000313" key="2">
    <source>
        <dbReference type="EMBL" id="CAA9565352.1"/>
    </source>
</evidence>
<evidence type="ECO:0008006" key="3">
    <source>
        <dbReference type="Google" id="ProtNLM"/>
    </source>
</evidence>
<dbReference type="GO" id="GO:0016811">
    <property type="term" value="F:hydrolase activity, acting on carbon-nitrogen (but not peptide) bonds, in linear amides"/>
    <property type="evidence" value="ECO:0007669"/>
    <property type="project" value="InterPro"/>
</dbReference>
<feature type="compositionally biased region" description="Polar residues" evidence="1">
    <location>
        <begin position="33"/>
        <end position="43"/>
    </location>
</feature>
<gene>
    <name evidence="2" type="ORF">AVDCRST_MAG19-2199</name>
</gene>
<feature type="compositionally biased region" description="Basic residues" evidence="1">
    <location>
        <begin position="44"/>
        <end position="59"/>
    </location>
</feature>
<proteinExistence type="predicted"/>
<accession>A0A6J4V2G4</accession>
<name>A0A6J4V2G4_9BACT</name>
<protein>
    <recommendedName>
        <fullName evidence="3">Acetamidase</fullName>
    </recommendedName>
</protein>
<sequence>MARLPLLPTNLRVAAGERRPARPRSRTRPPARSCTTLGALSTGRTRRRRPVRPARRRRWFAAPRAAPVVAPPRDTTHNATDLPEAAPAVVASDRGPRADAPRPTPRRPGGNAIATHAIEPERRTLHGHFSRDLPPALTIDPGDTVRFRTLDAGWHMEGPDATGRPGARFAPLDPELDAGHALCGPVFVRGAAPGTTLAVEIGELRVGTWGWTVAGGRDLGGYDRIGAGAVLPQARLRWTLDPDRLVGRDQHGHELALRPFLGVIGTPPDAPGRHPTAPPRPTGGNIDCKELVAGSTLYLPVTVPGALVSAGDGHARQGDGEVGGTAIECPMARADLTFRLRPDLRLTTPRAETPAGWLTFGFAEDLDEATAIALGAMLDLLRERHGLERSEALALASLVVDLRVTQIVNGVRGVHAVLPHGALR</sequence>
<reference evidence="2" key="1">
    <citation type="submission" date="2020-02" db="EMBL/GenBank/DDBJ databases">
        <authorList>
            <person name="Meier V. D."/>
        </authorList>
    </citation>
    <scope>NUCLEOTIDE SEQUENCE</scope>
    <source>
        <strain evidence="2">AVDCRST_MAG19</strain>
    </source>
</reference>
<organism evidence="2">
    <name type="scientific">uncultured Thermomicrobiales bacterium</name>
    <dbReference type="NCBI Taxonomy" id="1645740"/>
    <lineage>
        <taxon>Bacteria</taxon>
        <taxon>Pseudomonadati</taxon>
        <taxon>Thermomicrobiota</taxon>
        <taxon>Thermomicrobia</taxon>
        <taxon>Thermomicrobiales</taxon>
        <taxon>environmental samples</taxon>
    </lineage>
</organism>
<dbReference type="Gene3D" id="2.60.120.580">
    <property type="entry name" value="Acetamidase/Formamidase-like domains"/>
    <property type="match status" value="2"/>
</dbReference>
<evidence type="ECO:0000256" key="1">
    <source>
        <dbReference type="SAM" id="MobiDB-lite"/>
    </source>
</evidence>
<dbReference type="AlphaFoldDB" id="A0A6J4V2G4"/>
<dbReference type="Pfam" id="PF03069">
    <property type="entry name" value="FmdA_AmdA"/>
    <property type="match status" value="2"/>
</dbReference>
<dbReference type="EMBL" id="CADCWL010000101">
    <property type="protein sequence ID" value="CAA9565352.1"/>
    <property type="molecule type" value="Genomic_DNA"/>
</dbReference>